<keyword evidence="3" id="KW-0813">Transport</keyword>
<keyword evidence="7 8" id="KW-0472">Membrane</keyword>
<feature type="transmembrane region" description="Helical" evidence="8">
    <location>
        <begin position="216"/>
        <end position="237"/>
    </location>
</feature>
<evidence type="ECO:0000256" key="8">
    <source>
        <dbReference type="SAM" id="Phobius"/>
    </source>
</evidence>
<feature type="transmembrane region" description="Helical" evidence="8">
    <location>
        <begin position="185"/>
        <end position="204"/>
    </location>
</feature>
<evidence type="ECO:0000256" key="7">
    <source>
        <dbReference type="ARBA" id="ARBA00023136"/>
    </source>
</evidence>
<evidence type="ECO:0000256" key="3">
    <source>
        <dbReference type="ARBA" id="ARBA00022448"/>
    </source>
</evidence>
<comment type="similarity">
    <text evidence="2">Belongs to the amino acid-polyamine-organocation (APC) superfamily. Spore germination protein (SGP) (TC 2.A.3.9) family.</text>
</comment>
<feature type="transmembrane region" description="Helical" evidence="8">
    <location>
        <begin position="41"/>
        <end position="61"/>
    </location>
</feature>
<feature type="transmembrane region" description="Helical" evidence="8">
    <location>
        <begin position="332"/>
        <end position="354"/>
    </location>
</feature>
<comment type="caution">
    <text evidence="9">The sequence shown here is derived from an EMBL/GenBank/DDBJ whole genome shotgun (WGS) entry which is preliminary data.</text>
</comment>
<comment type="subcellular location">
    <subcellularLocation>
        <location evidence="1">Membrane</location>
        <topology evidence="1">Multi-pass membrane protein</topology>
    </subcellularLocation>
</comment>
<evidence type="ECO:0000313" key="9">
    <source>
        <dbReference type="EMBL" id="RGQ38607.1"/>
    </source>
</evidence>
<dbReference type="GO" id="GO:0016020">
    <property type="term" value="C:membrane"/>
    <property type="evidence" value="ECO:0007669"/>
    <property type="project" value="UniProtKB-SubCell"/>
</dbReference>
<reference evidence="9 10" key="1">
    <citation type="submission" date="2018-08" db="EMBL/GenBank/DDBJ databases">
        <title>A genome reference for cultivated species of the human gut microbiota.</title>
        <authorList>
            <person name="Zou Y."/>
            <person name="Xue W."/>
            <person name="Luo G."/>
        </authorList>
    </citation>
    <scope>NUCLEOTIDE SEQUENCE [LARGE SCALE GENOMIC DNA]</scope>
    <source>
        <strain evidence="9 10">AF28-26</strain>
    </source>
</reference>
<gene>
    <name evidence="9" type="ORF">DWY99_09660</name>
</gene>
<dbReference type="EMBL" id="QRTC01000038">
    <property type="protein sequence ID" value="RGQ38607.1"/>
    <property type="molecule type" value="Genomic_DNA"/>
</dbReference>
<feature type="transmembrane region" description="Helical" evidence="8">
    <location>
        <begin position="265"/>
        <end position="286"/>
    </location>
</feature>
<feature type="transmembrane region" description="Helical" evidence="8">
    <location>
        <begin position="298"/>
        <end position="316"/>
    </location>
</feature>
<dbReference type="Proteomes" id="UP000284751">
    <property type="component" value="Unassembled WGS sequence"/>
</dbReference>
<keyword evidence="6 8" id="KW-1133">Transmembrane helix</keyword>
<dbReference type="Pfam" id="PF03845">
    <property type="entry name" value="Spore_permease"/>
    <property type="match status" value="1"/>
</dbReference>
<dbReference type="PANTHER" id="PTHR34975:SF2">
    <property type="entry name" value="SPORE GERMINATION PROTEIN A2"/>
    <property type="match status" value="1"/>
</dbReference>
<organism evidence="9 10">
    <name type="scientific">[Clostridium] leptum</name>
    <dbReference type="NCBI Taxonomy" id="1535"/>
    <lineage>
        <taxon>Bacteria</taxon>
        <taxon>Bacillati</taxon>
        <taxon>Bacillota</taxon>
        <taxon>Clostridia</taxon>
        <taxon>Eubacteriales</taxon>
        <taxon>Oscillospiraceae</taxon>
        <taxon>Oscillospiraceae incertae sedis</taxon>
    </lineage>
</organism>
<accession>A0A412AW21</accession>
<name>A0A412AW21_9FIRM</name>
<feature type="transmembrane region" description="Helical" evidence="8">
    <location>
        <begin position="147"/>
        <end position="165"/>
    </location>
</feature>
<evidence type="ECO:0000256" key="6">
    <source>
        <dbReference type="ARBA" id="ARBA00022989"/>
    </source>
</evidence>
<feature type="transmembrane region" description="Helical" evidence="8">
    <location>
        <begin position="12"/>
        <end position="29"/>
    </location>
</feature>
<evidence type="ECO:0000256" key="5">
    <source>
        <dbReference type="ARBA" id="ARBA00022692"/>
    </source>
</evidence>
<dbReference type="InterPro" id="IPR004761">
    <property type="entry name" value="Spore_GerAB"/>
</dbReference>
<dbReference type="GO" id="GO:0009847">
    <property type="term" value="P:spore germination"/>
    <property type="evidence" value="ECO:0007669"/>
    <property type="project" value="InterPro"/>
</dbReference>
<evidence type="ECO:0000313" key="10">
    <source>
        <dbReference type="Proteomes" id="UP000284751"/>
    </source>
</evidence>
<keyword evidence="4" id="KW-0309">Germination</keyword>
<evidence type="ECO:0000256" key="2">
    <source>
        <dbReference type="ARBA" id="ARBA00007998"/>
    </source>
</evidence>
<evidence type="ECO:0000256" key="4">
    <source>
        <dbReference type="ARBA" id="ARBA00022544"/>
    </source>
</evidence>
<evidence type="ECO:0000256" key="1">
    <source>
        <dbReference type="ARBA" id="ARBA00004141"/>
    </source>
</evidence>
<feature type="transmembrane region" description="Helical" evidence="8">
    <location>
        <begin position="81"/>
        <end position="105"/>
    </location>
</feature>
<protein>
    <submittedName>
        <fullName evidence="9">Uncharacterized protein</fullName>
    </submittedName>
</protein>
<dbReference type="AlphaFoldDB" id="A0A412AW21"/>
<proteinExistence type="inferred from homology"/>
<feature type="transmembrane region" description="Helical" evidence="8">
    <location>
        <begin position="117"/>
        <end position="135"/>
    </location>
</feature>
<dbReference type="PANTHER" id="PTHR34975">
    <property type="entry name" value="SPORE GERMINATION PROTEIN A2"/>
    <property type="match status" value="1"/>
</dbReference>
<keyword evidence="5 8" id="KW-0812">Transmembrane</keyword>
<sequence>MTKTNRITAGQLFCMLFISRMVVNVTYSPYMAASGEMLDQVVSACLSIVFMTLIAIPIYVLHKRRPNDTLVDQACALTGRFLGALITVFYGLYFLFICGYNLSFYSAFVSSVMAPKFSLLLLASAVLLTACYGAFRGVEALARASGIVIVIVVACLVFFITALLFKLDPLNYTPLLYDGTDKMWIGVEQMIGRSSCIVFLGLLLPFTRGKVKKGFFTWLFSTNLTMIILILVIVGALGDFIRTQIYPIYAAASVAELGIFKRVDALFFAVWTTCLFIKVSLGLYLFSLCVKKFFGPKAAKFSIFLGAAAIFAYNHWTVYHENVTFFIYQMSGIFWITVTAVLAVPLILLIIDLIKHGRRSSRES</sequence>